<evidence type="ECO:0000313" key="2">
    <source>
        <dbReference type="Proteomes" id="UP000187283"/>
    </source>
</evidence>
<dbReference type="EMBL" id="LSSN01002533">
    <property type="protein sequence ID" value="OMJ15853.1"/>
    <property type="molecule type" value="Genomic_DNA"/>
</dbReference>
<accession>A0A1R1XMJ5</accession>
<feature type="non-terminal residue" evidence="1">
    <location>
        <position position="229"/>
    </location>
</feature>
<dbReference type="AlphaFoldDB" id="A0A1R1XMJ5"/>
<evidence type="ECO:0000313" key="1">
    <source>
        <dbReference type="EMBL" id="OMJ15853.1"/>
    </source>
</evidence>
<keyword evidence="2" id="KW-1185">Reference proteome</keyword>
<name>A0A1R1XMJ5_9FUNG</name>
<protein>
    <submittedName>
        <fullName evidence="1">Uncharacterized protein</fullName>
    </submittedName>
</protein>
<gene>
    <name evidence="1" type="ORF">AYI70_g6982</name>
</gene>
<dbReference type="OrthoDB" id="2376526at2759"/>
<sequence>MFTDYANFSSDFSGYSSDFPQAAFSSDNDSDYVCQSDSSVNLTLPVSPPIIQKIKLHVNKRPSASNFILDEAEVSKKKPKRMSVAHISAIYPVGLLDLDLVRNHFFETPVIYHNLMNYVIGIAKNDDGIEQIHCYLHYCPKKNLKSHNSFKIDGYCPEITTVHSKDTVIRKCFSLDKFHSNFDSLRLKKFRLSPAQRIFISASQSEAMDIVYTDKTLSNHLLHNPRKLI</sequence>
<organism evidence="1 2">
    <name type="scientific">Smittium culicis</name>
    <dbReference type="NCBI Taxonomy" id="133412"/>
    <lineage>
        <taxon>Eukaryota</taxon>
        <taxon>Fungi</taxon>
        <taxon>Fungi incertae sedis</taxon>
        <taxon>Zoopagomycota</taxon>
        <taxon>Kickxellomycotina</taxon>
        <taxon>Harpellomycetes</taxon>
        <taxon>Harpellales</taxon>
        <taxon>Legeriomycetaceae</taxon>
        <taxon>Smittium</taxon>
    </lineage>
</organism>
<comment type="caution">
    <text evidence="1">The sequence shown here is derived from an EMBL/GenBank/DDBJ whole genome shotgun (WGS) entry which is preliminary data.</text>
</comment>
<proteinExistence type="predicted"/>
<reference evidence="1 2" key="1">
    <citation type="submission" date="2017-01" db="EMBL/GenBank/DDBJ databases">
        <authorList>
            <person name="Mah S.A."/>
            <person name="Swanson W.J."/>
            <person name="Moy G.W."/>
            <person name="Vacquier V.D."/>
        </authorList>
    </citation>
    <scope>NUCLEOTIDE SEQUENCE [LARGE SCALE GENOMIC DNA]</scope>
    <source>
        <strain evidence="1 2">GSMNP</strain>
    </source>
</reference>
<dbReference type="Proteomes" id="UP000187283">
    <property type="component" value="Unassembled WGS sequence"/>
</dbReference>